<proteinExistence type="predicted"/>
<feature type="compositionally biased region" description="Low complexity" evidence="1">
    <location>
        <begin position="99"/>
        <end position="110"/>
    </location>
</feature>
<feature type="region of interest" description="Disordered" evidence="1">
    <location>
        <begin position="373"/>
        <end position="403"/>
    </location>
</feature>
<dbReference type="Proteomes" id="UP001141434">
    <property type="component" value="Unassembled WGS sequence"/>
</dbReference>
<feature type="compositionally biased region" description="Basic residues" evidence="1">
    <location>
        <begin position="184"/>
        <end position="194"/>
    </location>
</feature>
<feature type="compositionally biased region" description="Low complexity" evidence="1">
    <location>
        <begin position="118"/>
        <end position="127"/>
    </location>
</feature>
<evidence type="ECO:0000256" key="1">
    <source>
        <dbReference type="SAM" id="MobiDB-lite"/>
    </source>
</evidence>
<organism evidence="2 3">
    <name type="scientific">Penicillium alfredii</name>
    <dbReference type="NCBI Taxonomy" id="1506179"/>
    <lineage>
        <taxon>Eukaryota</taxon>
        <taxon>Fungi</taxon>
        <taxon>Dikarya</taxon>
        <taxon>Ascomycota</taxon>
        <taxon>Pezizomycotina</taxon>
        <taxon>Eurotiomycetes</taxon>
        <taxon>Eurotiomycetidae</taxon>
        <taxon>Eurotiales</taxon>
        <taxon>Aspergillaceae</taxon>
        <taxon>Penicillium</taxon>
    </lineage>
</organism>
<accession>A0A9W9FAA3</accession>
<protein>
    <submittedName>
        <fullName evidence="2">Uncharacterized protein</fullName>
    </submittedName>
</protein>
<dbReference type="EMBL" id="JAPMSZ010000007">
    <property type="protein sequence ID" value="KAJ5096518.1"/>
    <property type="molecule type" value="Genomic_DNA"/>
</dbReference>
<reference evidence="2" key="1">
    <citation type="submission" date="2022-11" db="EMBL/GenBank/DDBJ databases">
        <authorList>
            <person name="Petersen C."/>
        </authorList>
    </citation>
    <scope>NUCLEOTIDE SEQUENCE</scope>
    <source>
        <strain evidence="2">IBT 34128</strain>
    </source>
</reference>
<dbReference type="AlphaFoldDB" id="A0A9W9FAA3"/>
<name>A0A9W9FAA3_9EURO</name>
<sequence length="403" mass="42599">MSSHVYPGAPRGAPPGASAPGMPTPGATPEASTSRRGHPRSTPRKAPRSGPDQPRHLEIYISWVRWCGPPWRPPSCLVHPNPPRGFGSRPLAPTPICSRGARPRNPAAPRAFPPPGATPGSSPAMPSRTGEPSWSPPPNLPQPTGQGPGPRADALRPGSGLPHSIPVAGRPRRPSPPARQLATPRRRPGPRRTTPRGGPRCPAHRGEGLPGRGCGGAVAGPPCQARADTPTPSPSRIPTPGATHHARPGERPPRGPGPHGPVRLYTDSPTPFGRMASGQSFRCPKSAGGERFHYGGGPCTIFFPPYKVGLSLSLSLTSSRHAGDLVVFFRHARHVPAHPLALTPTAPRGARRRPASSLRRLPAVNWRVRFGKGRRQTPGGRLPPLKRPALPGTLDGEVYNQQI</sequence>
<keyword evidence="3" id="KW-1185">Reference proteome</keyword>
<evidence type="ECO:0000313" key="3">
    <source>
        <dbReference type="Proteomes" id="UP001141434"/>
    </source>
</evidence>
<feature type="region of interest" description="Disordered" evidence="1">
    <location>
        <begin position="74"/>
        <end position="270"/>
    </location>
</feature>
<feature type="region of interest" description="Disordered" evidence="1">
    <location>
        <begin position="1"/>
        <end position="54"/>
    </location>
</feature>
<feature type="compositionally biased region" description="Gly residues" evidence="1">
    <location>
        <begin position="208"/>
        <end position="218"/>
    </location>
</feature>
<feature type="compositionally biased region" description="Low complexity" evidence="1">
    <location>
        <begin position="7"/>
        <end position="29"/>
    </location>
</feature>
<reference evidence="2" key="2">
    <citation type="journal article" date="2023" name="IMA Fungus">
        <title>Comparative genomic study of the Penicillium genus elucidates a diverse pangenome and 15 lateral gene transfer events.</title>
        <authorList>
            <person name="Petersen C."/>
            <person name="Sorensen T."/>
            <person name="Nielsen M.R."/>
            <person name="Sondergaard T.E."/>
            <person name="Sorensen J.L."/>
            <person name="Fitzpatrick D.A."/>
            <person name="Frisvad J.C."/>
            <person name="Nielsen K.L."/>
        </authorList>
    </citation>
    <scope>NUCLEOTIDE SEQUENCE</scope>
    <source>
        <strain evidence="2">IBT 34128</strain>
    </source>
</reference>
<comment type="caution">
    <text evidence="2">The sequence shown here is derived from an EMBL/GenBank/DDBJ whole genome shotgun (WGS) entry which is preliminary data.</text>
</comment>
<gene>
    <name evidence="2" type="ORF">NUU61_005874</name>
</gene>
<feature type="compositionally biased region" description="Basic residues" evidence="1">
    <location>
        <begin position="35"/>
        <end position="47"/>
    </location>
</feature>
<evidence type="ECO:0000313" key="2">
    <source>
        <dbReference type="EMBL" id="KAJ5096518.1"/>
    </source>
</evidence>